<name>F0V2F5_MYCS3</name>
<dbReference type="GO" id="GO:0032259">
    <property type="term" value="P:methylation"/>
    <property type="evidence" value="ECO:0007669"/>
    <property type="project" value="UniProtKB-KW"/>
</dbReference>
<feature type="coiled-coil region" evidence="8">
    <location>
        <begin position="581"/>
        <end position="608"/>
    </location>
</feature>
<sequence length="613" mass="71020">MLTLEHRLWKACDNLRANSSLKESEFCMPVLGIIFLKYMDARYKKAKKKINEEYYQREGIILPEEEDDYKRLGVIMLPEGAQYNWILSLPEDISSKELKDVNGQPLNSLGEVLDNAMTLIATKTEKLRGILFGEYNRIPDKILKGLLEIFDHEDITWEDDKLGSIYEYFLEQFASYVKGEEGIFFTPPSLVNMIVNILEPTQGTVLDPACGSGGMFIAIKQYMDKHNLNCNEHITFWGHEKVEHNARLCLMNIFIHHLGSGKIAGGDDANSYYNDHWGLNGKCDYVLANPPFNIVGVNAEAAEAAGRLPFGLPQVSKLEIKNSNFLWISYFYSYLNSTGKAGFVMPSITMSGTVDKEIRSKVVETKHIDLLINVAPKFFKSKFKGDCCLWFFNKQKPKEYENKVLFIDASNYYVPVDAGHNTWNEWQSKNLISTVQLYRGQVEKYIELISEYKEKLRNYSDKFSVLVEGDDYLKAFKEKKEQLIKDSEFELSSITNRKEKMKLKQEWEEKHNSFDDAITVAKEFHWIYSKFGEGEYKDIPGFCKVAEIEEIRENDYSLVPGVYVGLEEEELEDQETFFKRMEVMHQELDDLEKEAIELMSRIRKNKSLWMKSS</sequence>
<dbReference type="SUPFAM" id="SSF53335">
    <property type="entry name" value="S-adenosyl-L-methionine-dependent methyltransferases"/>
    <property type="match status" value="1"/>
</dbReference>
<dbReference type="AlphaFoldDB" id="F0V2F5"/>
<reference evidence="11 12" key="1">
    <citation type="journal article" date="2011" name="J. Bacteriol.">
        <title>Complete genome sequence of the hemotrophic Mycoplasma suis strain KI3806.</title>
        <authorList>
            <person name="Oehlerking J."/>
            <person name="Kube M."/>
            <person name="Felder K.M."/>
            <person name="Matter D."/>
            <person name="Wittenbrink M.M."/>
            <person name="Schwarzenbach S."/>
            <person name="Kramer M.M."/>
            <person name="Hoelzle K."/>
            <person name="Hoelzle L.E."/>
        </authorList>
    </citation>
    <scope>NUCLEOTIDE SEQUENCE [LARGE SCALE GENOMIC DNA]</scope>
    <source>
        <strain evidence="12">KI_3806</strain>
    </source>
</reference>
<dbReference type="GO" id="GO:0003677">
    <property type="term" value="F:DNA binding"/>
    <property type="evidence" value="ECO:0007669"/>
    <property type="project" value="InterPro"/>
</dbReference>
<dbReference type="HOGENOM" id="CLU_013049_4_1_14"/>
<dbReference type="InterPro" id="IPR038333">
    <property type="entry name" value="T1MK-like_N_sf"/>
</dbReference>
<dbReference type="GO" id="GO:0009307">
    <property type="term" value="P:DNA restriction-modification system"/>
    <property type="evidence" value="ECO:0007669"/>
    <property type="project" value="UniProtKB-KW"/>
</dbReference>
<organism evidence="11 12">
    <name type="scientific">Mycoplasma suis (strain KI_3806)</name>
    <dbReference type="NCBI Taxonomy" id="708248"/>
    <lineage>
        <taxon>Bacteria</taxon>
        <taxon>Bacillati</taxon>
        <taxon>Mycoplasmatota</taxon>
        <taxon>Mollicutes</taxon>
        <taxon>Mycoplasmataceae</taxon>
        <taxon>Mycoplasma</taxon>
    </lineage>
</organism>
<dbReference type="EC" id="2.1.1.72" evidence="2"/>
<dbReference type="PROSITE" id="PS00092">
    <property type="entry name" value="N6_MTASE"/>
    <property type="match status" value="1"/>
</dbReference>
<evidence type="ECO:0000313" key="12">
    <source>
        <dbReference type="Proteomes" id="UP000008645"/>
    </source>
</evidence>
<evidence type="ECO:0000256" key="5">
    <source>
        <dbReference type="ARBA" id="ARBA00022691"/>
    </source>
</evidence>
<dbReference type="OrthoDB" id="9814572at2"/>
<dbReference type="PANTHER" id="PTHR42998">
    <property type="entry name" value="TYPE I RESTRICTION ENZYME HINDVIIP M PROTEIN-RELATED"/>
    <property type="match status" value="1"/>
</dbReference>
<evidence type="ECO:0000313" key="11">
    <source>
        <dbReference type="EMBL" id="CBZ40836.1"/>
    </source>
</evidence>
<gene>
    <name evidence="11" type="primary">hsdM</name>
    <name evidence="11" type="ORF">MSUIS_07430</name>
</gene>
<dbReference type="REBASE" id="34147">
    <property type="entry name" value="M.Msu3806ORF7430P"/>
</dbReference>
<keyword evidence="6" id="KW-0680">Restriction system</keyword>
<dbReference type="PRINTS" id="PR00507">
    <property type="entry name" value="N12N6MTFRASE"/>
</dbReference>
<feature type="domain" description="DNA methylase adenine-specific" evidence="9">
    <location>
        <begin position="159"/>
        <end position="439"/>
    </location>
</feature>
<evidence type="ECO:0000256" key="6">
    <source>
        <dbReference type="ARBA" id="ARBA00022747"/>
    </source>
</evidence>
<keyword evidence="4" id="KW-0808">Transferase</keyword>
<dbReference type="Pfam" id="PF12161">
    <property type="entry name" value="HsdM_N"/>
    <property type="match status" value="1"/>
</dbReference>
<dbReference type="Pfam" id="PF02384">
    <property type="entry name" value="N6_Mtase"/>
    <property type="match status" value="2"/>
</dbReference>
<dbReference type="InterPro" id="IPR022749">
    <property type="entry name" value="D12N6_MeTrfase_N"/>
</dbReference>
<feature type="domain" description="N6 adenine-specific DNA methyltransferase N-terminal" evidence="10">
    <location>
        <begin position="4"/>
        <end position="146"/>
    </location>
</feature>
<dbReference type="EMBL" id="FQ790233">
    <property type="protein sequence ID" value="CBZ40836.1"/>
    <property type="molecule type" value="Genomic_DNA"/>
</dbReference>
<evidence type="ECO:0000256" key="3">
    <source>
        <dbReference type="ARBA" id="ARBA00022603"/>
    </source>
</evidence>
<dbReference type="RefSeq" id="WP_013609437.1">
    <property type="nucleotide sequence ID" value="NC_015153.1"/>
</dbReference>
<dbReference type="InterPro" id="IPR002052">
    <property type="entry name" value="DNA_methylase_N6_adenine_CS"/>
</dbReference>
<comment type="similarity">
    <text evidence="1">Belongs to the N(4)/N(6)-methyltransferase family.</text>
</comment>
<evidence type="ECO:0000259" key="10">
    <source>
        <dbReference type="Pfam" id="PF12161"/>
    </source>
</evidence>
<proteinExistence type="inferred from homology"/>
<dbReference type="InterPro" id="IPR029063">
    <property type="entry name" value="SAM-dependent_MTases_sf"/>
</dbReference>
<dbReference type="InterPro" id="IPR052916">
    <property type="entry name" value="Type-I_RE_MTase_Subunit"/>
</dbReference>
<evidence type="ECO:0000259" key="9">
    <source>
        <dbReference type="Pfam" id="PF02384"/>
    </source>
</evidence>
<evidence type="ECO:0000256" key="2">
    <source>
        <dbReference type="ARBA" id="ARBA00011900"/>
    </source>
</evidence>
<accession>F0V2F5</accession>
<evidence type="ECO:0000256" key="7">
    <source>
        <dbReference type="ARBA" id="ARBA00047942"/>
    </source>
</evidence>
<dbReference type="InterPro" id="IPR003356">
    <property type="entry name" value="DNA_methylase_A-5"/>
</dbReference>
<keyword evidence="3" id="KW-0489">Methyltransferase</keyword>
<evidence type="ECO:0000256" key="1">
    <source>
        <dbReference type="ARBA" id="ARBA00006594"/>
    </source>
</evidence>
<evidence type="ECO:0000256" key="4">
    <source>
        <dbReference type="ARBA" id="ARBA00022679"/>
    </source>
</evidence>
<dbReference type="Gene3D" id="1.20.1260.30">
    <property type="match status" value="1"/>
</dbReference>
<comment type="catalytic activity">
    <reaction evidence="7">
        <text>a 2'-deoxyadenosine in DNA + S-adenosyl-L-methionine = an N(6)-methyl-2'-deoxyadenosine in DNA + S-adenosyl-L-homocysteine + H(+)</text>
        <dbReference type="Rhea" id="RHEA:15197"/>
        <dbReference type="Rhea" id="RHEA-COMP:12418"/>
        <dbReference type="Rhea" id="RHEA-COMP:12419"/>
        <dbReference type="ChEBI" id="CHEBI:15378"/>
        <dbReference type="ChEBI" id="CHEBI:57856"/>
        <dbReference type="ChEBI" id="CHEBI:59789"/>
        <dbReference type="ChEBI" id="CHEBI:90615"/>
        <dbReference type="ChEBI" id="CHEBI:90616"/>
        <dbReference type="EC" id="2.1.1.72"/>
    </reaction>
</comment>
<dbReference type="GO" id="GO:0009007">
    <property type="term" value="F:site-specific DNA-methyltransferase (adenine-specific) activity"/>
    <property type="evidence" value="ECO:0007669"/>
    <property type="project" value="UniProtKB-EC"/>
</dbReference>
<dbReference type="KEGG" id="msk:MSUIS_07430"/>
<dbReference type="GO" id="GO:0008170">
    <property type="term" value="F:N-methyltransferase activity"/>
    <property type="evidence" value="ECO:0007669"/>
    <property type="project" value="InterPro"/>
</dbReference>
<keyword evidence="8" id="KW-0175">Coiled coil</keyword>
<dbReference type="Gene3D" id="3.40.50.150">
    <property type="entry name" value="Vaccinia Virus protein VP39"/>
    <property type="match status" value="1"/>
</dbReference>
<keyword evidence="5" id="KW-0949">S-adenosyl-L-methionine</keyword>
<dbReference type="PANTHER" id="PTHR42998:SF1">
    <property type="entry name" value="TYPE I RESTRICTION ENZYME HINDI METHYLASE SUBUNIT"/>
    <property type="match status" value="1"/>
</dbReference>
<evidence type="ECO:0000256" key="8">
    <source>
        <dbReference type="SAM" id="Coils"/>
    </source>
</evidence>
<feature type="domain" description="DNA methylase adenine-specific" evidence="9">
    <location>
        <begin position="521"/>
        <end position="570"/>
    </location>
</feature>
<protein>
    <recommendedName>
        <fullName evidence="2">site-specific DNA-methyltransferase (adenine-specific)</fullName>
        <ecNumber evidence="2">2.1.1.72</ecNumber>
    </recommendedName>
</protein>
<dbReference type="Proteomes" id="UP000008645">
    <property type="component" value="Chromosome"/>
</dbReference>